<name>A0AAV4F957_9GAST</name>
<dbReference type="EMBL" id="BMAT01000616">
    <property type="protein sequence ID" value="GFR69556.1"/>
    <property type="molecule type" value="Genomic_DNA"/>
</dbReference>
<sequence length="412" mass="46069">MKVTGHLKEPVLDPCPNRDDLKNLVDDTCAPAQCTRPRGNVDSGADCCEFWTAPDSWQTAQIRVDQIDPEKFKYEQYRYQLYAKPANFDCMHGIARLEHTPDREYKPPVTDIRALRQTTTVPVLPEGAGQMPVVPSNPTGVADVTFPMTEATLGQPDVTTAFCVPVVPCQQGYMNLTPRVMQKGRCQQPPPPGKPMQKLGPQREDPCVDTAMCSRQDQAVEEMKQLQQRRHAPPRDCYQQPSAAPPQRMAPQTKRKYPGAAAAFPTGGRAYNTPQVQPLQVPKPEFKTEAADPQEQNQCFDPSFFYVSTGLEDGLNPRGGVDTACTNVSTFRFQDRVNREFNSSTETPEQRRDRLTRMSGAYGAALQPKQSGKRPLAGPRDNIIQQGNGFSWGGYPKHQNRLCYVLERNPRC</sequence>
<proteinExistence type="predicted"/>
<feature type="region of interest" description="Disordered" evidence="1">
    <location>
        <begin position="182"/>
        <end position="207"/>
    </location>
</feature>
<keyword evidence="3" id="KW-1185">Reference proteome</keyword>
<evidence type="ECO:0000313" key="3">
    <source>
        <dbReference type="Proteomes" id="UP000762676"/>
    </source>
</evidence>
<gene>
    <name evidence="2" type="ORF">ElyMa_000304500</name>
</gene>
<dbReference type="AlphaFoldDB" id="A0AAV4F957"/>
<accession>A0AAV4F957</accession>
<feature type="region of interest" description="Disordered" evidence="1">
    <location>
        <begin position="220"/>
        <end position="259"/>
    </location>
</feature>
<comment type="caution">
    <text evidence="2">The sequence shown here is derived from an EMBL/GenBank/DDBJ whole genome shotgun (WGS) entry which is preliminary data.</text>
</comment>
<evidence type="ECO:0000313" key="2">
    <source>
        <dbReference type="EMBL" id="GFR69556.1"/>
    </source>
</evidence>
<evidence type="ECO:0000256" key="1">
    <source>
        <dbReference type="SAM" id="MobiDB-lite"/>
    </source>
</evidence>
<reference evidence="2 3" key="1">
    <citation type="journal article" date="2021" name="Elife">
        <title>Chloroplast acquisition without the gene transfer in kleptoplastic sea slugs, Plakobranchus ocellatus.</title>
        <authorList>
            <person name="Maeda T."/>
            <person name="Takahashi S."/>
            <person name="Yoshida T."/>
            <person name="Shimamura S."/>
            <person name="Takaki Y."/>
            <person name="Nagai Y."/>
            <person name="Toyoda A."/>
            <person name="Suzuki Y."/>
            <person name="Arimoto A."/>
            <person name="Ishii H."/>
            <person name="Satoh N."/>
            <person name="Nishiyama T."/>
            <person name="Hasebe M."/>
            <person name="Maruyama T."/>
            <person name="Minagawa J."/>
            <person name="Obokata J."/>
            <person name="Shigenobu S."/>
        </authorList>
    </citation>
    <scope>NUCLEOTIDE SEQUENCE [LARGE SCALE GENOMIC DNA]</scope>
</reference>
<organism evidence="2 3">
    <name type="scientific">Elysia marginata</name>
    <dbReference type="NCBI Taxonomy" id="1093978"/>
    <lineage>
        <taxon>Eukaryota</taxon>
        <taxon>Metazoa</taxon>
        <taxon>Spiralia</taxon>
        <taxon>Lophotrochozoa</taxon>
        <taxon>Mollusca</taxon>
        <taxon>Gastropoda</taxon>
        <taxon>Heterobranchia</taxon>
        <taxon>Euthyneura</taxon>
        <taxon>Panpulmonata</taxon>
        <taxon>Sacoglossa</taxon>
        <taxon>Placobranchoidea</taxon>
        <taxon>Plakobranchidae</taxon>
        <taxon>Elysia</taxon>
    </lineage>
</organism>
<dbReference type="Proteomes" id="UP000762676">
    <property type="component" value="Unassembled WGS sequence"/>
</dbReference>
<protein>
    <submittedName>
        <fullName evidence="2">Uncharacterized protein</fullName>
    </submittedName>
</protein>